<dbReference type="Pfam" id="PF10678">
    <property type="entry name" value="DUF2492"/>
    <property type="match status" value="1"/>
</dbReference>
<dbReference type="InterPro" id="IPR019620">
    <property type="entry name" value="Metal-bd_prot_put"/>
</dbReference>
<dbReference type="RefSeq" id="WP_345010231.1">
    <property type="nucleotide sequence ID" value="NZ_BAABFC010000004.1"/>
</dbReference>
<dbReference type="Proteomes" id="UP001501321">
    <property type="component" value="Unassembled WGS sequence"/>
</dbReference>
<evidence type="ECO:0000313" key="2">
    <source>
        <dbReference type="Proteomes" id="UP001501321"/>
    </source>
</evidence>
<name>A0ABP8PY55_9GAMM</name>
<evidence type="ECO:0000313" key="1">
    <source>
        <dbReference type="EMBL" id="GAA4495049.1"/>
    </source>
</evidence>
<sequence>MSESIHGHEVMHMMLELGGSFSKQSLQAAIEAKFGAEARFHTCSAEGMDAAALIDFLQVKGKFVPQGEGFNTEAERICQH</sequence>
<organism evidence="1 2">
    <name type="scientific">Pseudaeromonas paramecii</name>
    <dbReference type="NCBI Taxonomy" id="2138166"/>
    <lineage>
        <taxon>Bacteria</taxon>
        <taxon>Pseudomonadati</taxon>
        <taxon>Pseudomonadota</taxon>
        <taxon>Gammaproteobacteria</taxon>
        <taxon>Aeromonadales</taxon>
        <taxon>Aeromonadaceae</taxon>
        <taxon>Pseudaeromonas</taxon>
    </lineage>
</organism>
<proteinExistence type="predicted"/>
<protein>
    <submittedName>
        <fullName evidence="1">YecH family protein</fullName>
    </submittedName>
</protein>
<dbReference type="EMBL" id="BAABFC010000004">
    <property type="protein sequence ID" value="GAA4495049.1"/>
    <property type="molecule type" value="Genomic_DNA"/>
</dbReference>
<accession>A0ABP8PY55</accession>
<dbReference type="NCBIfam" id="TIGR03853">
    <property type="entry name" value="matur_matur"/>
    <property type="match status" value="1"/>
</dbReference>
<reference evidence="2" key="1">
    <citation type="journal article" date="2019" name="Int. J. Syst. Evol. Microbiol.">
        <title>The Global Catalogue of Microorganisms (GCM) 10K type strain sequencing project: providing services to taxonomists for standard genome sequencing and annotation.</title>
        <authorList>
            <consortium name="The Broad Institute Genomics Platform"/>
            <consortium name="The Broad Institute Genome Sequencing Center for Infectious Disease"/>
            <person name="Wu L."/>
            <person name="Ma J."/>
        </authorList>
    </citation>
    <scope>NUCLEOTIDE SEQUENCE [LARGE SCALE GENOMIC DNA]</scope>
    <source>
        <strain evidence="2">JCM 32226</strain>
    </source>
</reference>
<keyword evidence="2" id="KW-1185">Reference proteome</keyword>
<gene>
    <name evidence="1" type="ORF">GCM10023095_07670</name>
</gene>
<comment type="caution">
    <text evidence="1">The sequence shown here is derived from an EMBL/GenBank/DDBJ whole genome shotgun (WGS) entry which is preliminary data.</text>
</comment>